<feature type="region of interest" description="Disordered" evidence="1">
    <location>
        <begin position="56"/>
        <end position="79"/>
    </location>
</feature>
<dbReference type="EMBL" id="JAINUF010000015">
    <property type="protein sequence ID" value="KAJ8340956.1"/>
    <property type="molecule type" value="Genomic_DNA"/>
</dbReference>
<evidence type="ECO:0000256" key="1">
    <source>
        <dbReference type="SAM" id="MobiDB-lite"/>
    </source>
</evidence>
<gene>
    <name evidence="2" type="ORF">SKAU_G00332470</name>
</gene>
<comment type="caution">
    <text evidence="2">The sequence shown here is derived from an EMBL/GenBank/DDBJ whole genome shotgun (WGS) entry which is preliminary data.</text>
</comment>
<sequence length="171" mass="18210">MALSLLAGPAVRLVVFRSLTEPSPAEVTPEIAGPHSDPAAGWPGVTLARSRTQGPMGRNAARAKRHAPGSEVHGAPRPMRVWDGGADPAVWAPSPRAQFGLLSSTACYSLSFCMVTRYELTWAKVCLRRAPPHLREAAPLPRPPIAATRSRYGPPRPQVRLGPFVLAGGNV</sequence>
<organism evidence="2 3">
    <name type="scientific">Synaphobranchus kaupii</name>
    <name type="common">Kaup's arrowtooth eel</name>
    <dbReference type="NCBI Taxonomy" id="118154"/>
    <lineage>
        <taxon>Eukaryota</taxon>
        <taxon>Metazoa</taxon>
        <taxon>Chordata</taxon>
        <taxon>Craniata</taxon>
        <taxon>Vertebrata</taxon>
        <taxon>Euteleostomi</taxon>
        <taxon>Actinopterygii</taxon>
        <taxon>Neopterygii</taxon>
        <taxon>Teleostei</taxon>
        <taxon>Anguilliformes</taxon>
        <taxon>Synaphobranchidae</taxon>
        <taxon>Synaphobranchus</taxon>
    </lineage>
</organism>
<keyword evidence="3" id="KW-1185">Reference proteome</keyword>
<protein>
    <submittedName>
        <fullName evidence="2">Uncharacterized protein</fullName>
    </submittedName>
</protein>
<proteinExistence type="predicted"/>
<reference evidence="2" key="1">
    <citation type="journal article" date="2023" name="Science">
        <title>Genome structures resolve the early diversification of teleost fishes.</title>
        <authorList>
            <person name="Parey E."/>
            <person name="Louis A."/>
            <person name="Montfort J."/>
            <person name="Bouchez O."/>
            <person name="Roques C."/>
            <person name="Iampietro C."/>
            <person name="Lluch J."/>
            <person name="Castinel A."/>
            <person name="Donnadieu C."/>
            <person name="Desvignes T."/>
            <person name="Floi Bucao C."/>
            <person name="Jouanno E."/>
            <person name="Wen M."/>
            <person name="Mejri S."/>
            <person name="Dirks R."/>
            <person name="Jansen H."/>
            <person name="Henkel C."/>
            <person name="Chen W.J."/>
            <person name="Zahm M."/>
            <person name="Cabau C."/>
            <person name="Klopp C."/>
            <person name="Thompson A.W."/>
            <person name="Robinson-Rechavi M."/>
            <person name="Braasch I."/>
            <person name="Lecointre G."/>
            <person name="Bobe J."/>
            <person name="Postlethwait J.H."/>
            <person name="Berthelot C."/>
            <person name="Roest Crollius H."/>
            <person name="Guiguen Y."/>
        </authorList>
    </citation>
    <scope>NUCLEOTIDE SEQUENCE</scope>
    <source>
        <strain evidence="2">WJC10195</strain>
    </source>
</reference>
<dbReference type="AlphaFoldDB" id="A0A9Q1ELE9"/>
<evidence type="ECO:0000313" key="2">
    <source>
        <dbReference type="EMBL" id="KAJ8340956.1"/>
    </source>
</evidence>
<evidence type="ECO:0000313" key="3">
    <source>
        <dbReference type="Proteomes" id="UP001152622"/>
    </source>
</evidence>
<name>A0A9Q1ELE9_SYNKA</name>
<dbReference type="Proteomes" id="UP001152622">
    <property type="component" value="Chromosome 15"/>
</dbReference>
<accession>A0A9Q1ELE9</accession>